<dbReference type="SMART" id="SM01042">
    <property type="entry name" value="Brr6_like_C_C"/>
    <property type="match status" value="1"/>
</dbReference>
<feature type="compositionally biased region" description="Low complexity" evidence="1">
    <location>
        <begin position="430"/>
        <end position="445"/>
    </location>
</feature>
<keyword evidence="2" id="KW-0472">Membrane</keyword>
<protein>
    <submittedName>
        <fullName evidence="4">Nuclear membrane protein</fullName>
    </submittedName>
</protein>
<feature type="transmembrane region" description="Helical" evidence="2">
    <location>
        <begin position="272"/>
        <end position="291"/>
    </location>
</feature>
<feature type="compositionally biased region" description="Gly residues" evidence="1">
    <location>
        <begin position="116"/>
        <end position="129"/>
    </location>
</feature>
<feature type="transmembrane region" description="Helical" evidence="2">
    <location>
        <begin position="377"/>
        <end position="398"/>
    </location>
</feature>
<keyword evidence="2" id="KW-0812">Transmembrane</keyword>
<feature type="region of interest" description="Disordered" evidence="1">
    <location>
        <begin position="1"/>
        <end position="62"/>
    </location>
</feature>
<accession>A0A0F7SL36</accession>
<dbReference type="InterPro" id="IPR040202">
    <property type="entry name" value="Brl1/Brr6"/>
</dbReference>
<feature type="compositionally biased region" description="Acidic residues" evidence="1">
    <location>
        <begin position="199"/>
        <end position="210"/>
    </location>
</feature>
<feature type="region of interest" description="Disordered" evidence="1">
    <location>
        <begin position="116"/>
        <end position="247"/>
    </location>
</feature>
<evidence type="ECO:0000256" key="2">
    <source>
        <dbReference type="SAM" id="Phobius"/>
    </source>
</evidence>
<dbReference type="GO" id="GO:0031965">
    <property type="term" value="C:nuclear membrane"/>
    <property type="evidence" value="ECO:0007669"/>
    <property type="project" value="InterPro"/>
</dbReference>
<evidence type="ECO:0000256" key="1">
    <source>
        <dbReference type="SAM" id="MobiDB-lite"/>
    </source>
</evidence>
<feature type="compositionally biased region" description="Basic residues" evidence="1">
    <location>
        <begin position="217"/>
        <end position="227"/>
    </location>
</feature>
<name>A0A0F7SL36_PHARH</name>
<dbReference type="AlphaFoldDB" id="A0A0F7SL36"/>
<feature type="compositionally biased region" description="Polar residues" evidence="1">
    <location>
        <begin position="34"/>
        <end position="62"/>
    </location>
</feature>
<feature type="region of interest" description="Disordered" evidence="1">
    <location>
        <begin position="402"/>
        <end position="464"/>
    </location>
</feature>
<dbReference type="GO" id="GO:0055088">
    <property type="term" value="P:lipid homeostasis"/>
    <property type="evidence" value="ECO:0007669"/>
    <property type="project" value="InterPro"/>
</dbReference>
<keyword evidence="2" id="KW-1133">Transmembrane helix</keyword>
<dbReference type="PANTHER" id="PTHR28136:SF1">
    <property type="entry name" value="NUCLEUS EXPORT PROTEIN BRL1"/>
    <property type="match status" value="1"/>
</dbReference>
<dbReference type="PANTHER" id="PTHR28136">
    <property type="entry name" value="NUCLEUS EXPORT PROTEIN BRR6"/>
    <property type="match status" value="1"/>
</dbReference>
<feature type="compositionally biased region" description="Basic and acidic residues" evidence="1">
    <location>
        <begin position="174"/>
        <end position="185"/>
    </location>
</feature>
<dbReference type="GO" id="GO:0006998">
    <property type="term" value="P:nuclear envelope organization"/>
    <property type="evidence" value="ECO:0007669"/>
    <property type="project" value="InterPro"/>
</dbReference>
<dbReference type="InterPro" id="IPR018767">
    <property type="entry name" value="Brl1/Brr6_dom"/>
</dbReference>
<reference evidence="4" key="1">
    <citation type="submission" date="2014-08" db="EMBL/GenBank/DDBJ databases">
        <authorList>
            <person name="Sharma Rahul"/>
            <person name="Thines Marco"/>
        </authorList>
    </citation>
    <scope>NUCLEOTIDE SEQUENCE</scope>
</reference>
<proteinExistence type="predicted"/>
<feature type="domain" description="Brl1/Brr6" evidence="3">
    <location>
        <begin position="266"/>
        <end position="399"/>
    </location>
</feature>
<feature type="compositionally biased region" description="Polar residues" evidence="1">
    <location>
        <begin position="134"/>
        <end position="144"/>
    </location>
</feature>
<sequence length="464" mass="50651">MYQNYERRSTAGPMDWQPLEEGPSRKRPHYDPLTASSSAFISRPSGYQATQPMFPPSASTSTLSPCHTPFLFHTPSSLSPPAPSVSLTSSSFTFDPSAFNPVTAFGVPDVEMDVAGSGGSGGADGGGAGASASNDTNVSASKQKTSVKEDGSQEQPDSAGEEVVVPRKVAGGAVKRELKRREKTSSFRRRHGQSAYISENEDEDNSESDSDTSYNQKNRRRDSKRSSKSSGALLRREATSQRPTDVHYNLHMPGQTVSHGEVPYILLGYLQFFFNLSLVLILLYLAIQFILTVRADINRKVEEVSYEILQEIAGCTSSYLANQCEPERRVPAMHQACTNWEYCMNRDPTVVGRAQVGAETFAGVVNSFVDPISWKTMGFTLVTLSFLTILLNSALSFYRSSHRPSSHSHPSTPPSAGIHHPASYHSVGASSNQWNHSQSQSISQGPGQGQGRYDQWNEGPKLVQ</sequence>
<evidence type="ECO:0000259" key="3">
    <source>
        <dbReference type="SMART" id="SM01042"/>
    </source>
</evidence>
<dbReference type="EMBL" id="LN483345">
    <property type="protein sequence ID" value="CDZ98363.1"/>
    <property type="molecule type" value="Genomic_DNA"/>
</dbReference>
<organism evidence="4">
    <name type="scientific">Phaffia rhodozyma</name>
    <name type="common">Yeast</name>
    <name type="synonym">Xanthophyllomyces dendrorhous</name>
    <dbReference type="NCBI Taxonomy" id="264483"/>
    <lineage>
        <taxon>Eukaryota</taxon>
        <taxon>Fungi</taxon>
        <taxon>Dikarya</taxon>
        <taxon>Basidiomycota</taxon>
        <taxon>Agaricomycotina</taxon>
        <taxon>Tremellomycetes</taxon>
        <taxon>Cystofilobasidiales</taxon>
        <taxon>Mrakiaceae</taxon>
        <taxon>Phaffia</taxon>
    </lineage>
</organism>
<dbReference type="Pfam" id="PF10104">
    <property type="entry name" value="Brr6_like_C_C"/>
    <property type="match status" value="1"/>
</dbReference>
<evidence type="ECO:0000313" key="4">
    <source>
        <dbReference type="EMBL" id="CDZ98363.1"/>
    </source>
</evidence>